<reference evidence="2" key="1">
    <citation type="journal article" date="2019" name="Int. J. Syst. Evol. Microbiol.">
        <title>The Global Catalogue of Microorganisms (GCM) 10K type strain sequencing project: providing services to taxonomists for standard genome sequencing and annotation.</title>
        <authorList>
            <consortium name="The Broad Institute Genomics Platform"/>
            <consortium name="The Broad Institute Genome Sequencing Center for Infectious Disease"/>
            <person name="Wu L."/>
            <person name="Ma J."/>
        </authorList>
    </citation>
    <scope>NUCLEOTIDE SEQUENCE [LARGE SCALE GENOMIC DNA]</scope>
    <source>
        <strain evidence="2">CGMCC 4.7132</strain>
    </source>
</reference>
<gene>
    <name evidence="1" type="ORF">ACFO60_33215</name>
</gene>
<feature type="non-terminal residue" evidence="1">
    <location>
        <position position="161"/>
    </location>
</feature>
<dbReference type="Proteomes" id="UP001596004">
    <property type="component" value="Unassembled WGS sequence"/>
</dbReference>
<accession>A0ABV9CRF2</accession>
<keyword evidence="2" id="KW-1185">Reference proteome</keyword>
<dbReference type="RefSeq" id="WP_380848606.1">
    <property type="nucleotide sequence ID" value="NZ_JBHSFP010000033.1"/>
</dbReference>
<evidence type="ECO:0000313" key="2">
    <source>
        <dbReference type="Proteomes" id="UP001596004"/>
    </source>
</evidence>
<organism evidence="1 2">
    <name type="scientific">Sphaerisporangium dianthi</name>
    <dbReference type="NCBI Taxonomy" id="1436120"/>
    <lineage>
        <taxon>Bacteria</taxon>
        <taxon>Bacillati</taxon>
        <taxon>Actinomycetota</taxon>
        <taxon>Actinomycetes</taxon>
        <taxon>Streptosporangiales</taxon>
        <taxon>Streptosporangiaceae</taxon>
        <taxon>Sphaerisporangium</taxon>
    </lineage>
</organism>
<evidence type="ECO:0000313" key="1">
    <source>
        <dbReference type="EMBL" id="MFC4535649.1"/>
    </source>
</evidence>
<comment type="caution">
    <text evidence="1">The sequence shown here is derived from an EMBL/GenBank/DDBJ whole genome shotgun (WGS) entry which is preliminary data.</text>
</comment>
<name>A0ABV9CRF2_9ACTN</name>
<sequence>MTAWDEVRGLIDAGDAGRLADRLTGLTAGERKAVSGELREYIPVISARARALGEEGRAQESLYEEWSVRRRGRRVVQREPWEDWPDLMRLAGAGTISAVTAVAAWVTRRDLLTTRWSPRPAFGDPGPIVQVLAHRPAEWQAELAVRLAAKVRGPRDTGAPL</sequence>
<proteinExistence type="predicted"/>
<evidence type="ECO:0008006" key="3">
    <source>
        <dbReference type="Google" id="ProtNLM"/>
    </source>
</evidence>
<dbReference type="EMBL" id="JBHSFP010000033">
    <property type="protein sequence ID" value="MFC4535649.1"/>
    <property type="molecule type" value="Genomic_DNA"/>
</dbReference>
<protein>
    <recommendedName>
        <fullName evidence="3">DUF222 domain-containing protein</fullName>
    </recommendedName>
</protein>